<organism evidence="1 2">
    <name type="scientific">Candidatus Mediterraneibacter stercoravium</name>
    <dbReference type="NCBI Taxonomy" id="2838685"/>
    <lineage>
        <taxon>Bacteria</taxon>
        <taxon>Bacillati</taxon>
        <taxon>Bacillota</taxon>
        <taxon>Clostridia</taxon>
        <taxon>Lachnospirales</taxon>
        <taxon>Lachnospiraceae</taxon>
        <taxon>Mediterraneibacter</taxon>
    </lineage>
</organism>
<dbReference type="Proteomes" id="UP000824116">
    <property type="component" value="Unassembled WGS sequence"/>
</dbReference>
<comment type="caution">
    <text evidence="1">The sequence shown here is derived from an EMBL/GenBank/DDBJ whole genome shotgun (WGS) entry which is preliminary data.</text>
</comment>
<reference evidence="1" key="1">
    <citation type="journal article" date="2021" name="PeerJ">
        <title>Extensive microbial diversity within the chicken gut microbiome revealed by metagenomics and culture.</title>
        <authorList>
            <person name="Gilroy R."/>
            <person name="Ravi A."/>
            <person name="Getino M."/>
            <person name="Pursley I."/>
            <person name="Horton D.L."/>
            <person name="Alikhan N.F."/>
            <person name="Baker D."/>
            <person name="Gharbi K."/>
            <person name="Hall N."/>
            <person name="Watson M."/>
            <person name="Adriaenssens E.M."/>
            <person name="Foster-Nyarko E."/>
            <person name="Jarju S."/>
            <person name="Secka A."/>
            <person name="Antonio M."/>
            <person name="Oren A."/>
            <person name="Chaudhuri R.R."/>
            <person name="La Ragione R."/>
            <person name="Hildebrand F."/>
            <person name="Pallen M.J."/>
        </authorList>
    </citation>
    <scope>NUCLEOTIDE SEQUENCE</scope>
    <source>
        <strain evidence="1">CHK196-3914</strain>
    </source>
</reference>
<evidence type="ECO:0000313" key="1">
    <source>
        <dbReference type="EMBL" id="HIZ74633.1"/>
    </source>
</evidence>
<sequence>MKRKMVILLISVILLSAIYYYISLPDYVVVNSISFSSKNTRDTEIKVVIYKYHDIDNTVKAIEQEHNRINGTPTSLEMDLYYSRWHLRHGSGPFKTVIFNYTHN</sequence>
<dbReference type="EMBL" id="DXAY01000125">
    <property type="protein sequence ID" value="HIZ74633.1"/>
    <property type="molecule type" value="Genomic_DNA"/>
</dbReference>
<proteinExistence type="predicted"/>
<evidence type="ECO:0000313" key="2">
    <source>
        <dbReference type="Proteomes" id="UP000824116"/>
    </source>
</evidence>
<gene>
    <name evidence="1" type="ORF">H9723_05220</name>
</gene>
<dbReference type="AlphaFoldDB" id="A0A9D2K1T0"/>
<protein>
    <submittedName>
        <fullName evidence="1">Uncharacterized protein</fullName>
    </submittedName>
</protein>
<reference evidence="1" key="2">
    <citation type="submission" date="2021-04" db="EMBL/GenBank/DDBJ databases">
        <authorList>
            <person name="Gilroy R."/>
        </authorList>
    </citation>
    <scope>NUCLEOTIDE SEQUENCE</scope>
    <source>
        <strain evidence="1">CHK196-3914</strain>
    </source>
</reference>
<accession>A0A9D2K1T0</accession>
<name>A0A9D2K1T0_9FIRM</name>